<dbReference type="PANTHER" id="PTHR42973">
    <property type="entry name" value="BINDING OXIDOREDUCTASE, PUTATIVE (AFU_ORTHOLOGUE AFUA_1G17690)-RELATED"/>
    <property type="match status" value="1"/>
</dbReference>
<dbReference type="InterPro" id="IPR050416">
    <property type="entry name" value="FAD-linked_Oxidoreductase"/>
</dbReference>
<dbReference type="PANTHER" id="PTHR42973:SF13">
    <property type="entry name" value="FAD-BINDING PCMH-TYPE DOMAIN-CONTAINING PROTEIN"/>
    <property type="match status" value="1"/>
</dbReference>
<dbReference type="OrthoDB" id="2151789at2759"/>
<comment type="similarity">
    <text evidence="1">Belongs to the oxygen-dependent FAD-linked oxidoreductase family.</text>
</comment>
<keyword evidence="4" id="KW-0560">Oxidoreductase</keyword>
<evidence type="ECO:0000256" key="1">
    <source>
        <dbReference type="ARBA" id="ARBA00005466"/>
    </source>
</evidence>
<dbReference type="Proteomes" id="UP000758603">
    <property type="component" value="Unassembled WGS sequence"/>
</dbReference>
<sequence length="182" mass="20149">MIPVYESKDIGSFISTTDARSGGYNPVVHCQGTEMIGVFQKAVIRLCNESGHNDPRPMLAGIDQGHSVVQQYFSGRIRSTHWLKFTSLSKYEITIVSRHFTSQTSNEDLWWALRGGGFNFGIVTRFDVETVGNGEIWFGGLLFDVSQSESLIEAAVDFIVAAENDSDTSAVYNLGQPVLLYI</sequence>
<dbReference type="EMBL" id="JAGPXC010000006">
    <property type="protein sequence ID" value="KAH6651674.1"/>
    <property type="molecule type" value="Genomic_DNA"/>
</dbReference>
<dbReference type="Gene3D" id="3.30.465.10">
    <property type="match status" value="1"/>
</dbReference>
<dbReference type="InterPro" id="IPR036318">
    <property type="entry name" value="FAD-bd_PCMH-like_sf"/>
</dbReference>
<accession>A0A9P8ZUB5</accession>
<dbReference type="GO" id="GO:0016491">
    <property type="term" value="F:oxidoreductase activity"/>
    <property type="evidence" value="ECO:0007669"/>
    <property type="project" value="UniProtKB-KW"/>
</dbReference>
<organism evidence="5 6">
    <name type="scientific">Truncatella angustata</name>
    <dbReference type="NCBI Taxonomy" id="152316"/>
    <lineage>
        <taxon>Eukaryota</taxon>
        <taxon>Fungi</taxon>
        <taxon>Dikarya</taxon>
        <taxon>Ascomycota</taxon>
        <taxon>Pezizomycotina</taxon>
        <taxon>Sordariomycetes</taxon>
        <taxon>Xylariomycetidae</taxon>
        <taxon>Amphisphaeriales</taxon>
        <taxon>Sporocadaceae</taxon>
        <taxon>Truncatella</taxon>
    </lineage>
</organism>
<proteinExistence type="inferred from homology"/>
<keyword evidence="2" id="KW-0285">Flavoprotein</keyword>
<evidence type="ECO:0000313" key="5">
    <source>
        <dbReference type="EMBL" id="KAH6651674.1"/>
    </source>
</evidence>
<dbReference type="InterPro" id="IPR016169">
    <property type="entry name" value="FAD-bd_PCMH_sub2"/>
</dbReference>
<keyword evidence="6" id="KW-1185">Reference proteome</keyword>
<evidence type="ECO:0000313" key="6">
    <source>
        <dbReference type="Proteomes" id="UP000758603"/>
    </source>
</evidence>
<comment type="caution">
    <text evidence="5">The sequence shown here is derived from an EMBL/GenBank/DDBJ whole genome shotgun (WGS) entry which is preliminary data.</text>
</comment>
<name>A0A9P8ZUB5_9PEZI</name>
<dbReference type="GO" id="GO:0050660">
    <property type="term" value="F:flavin adenine dinucleotide binding"/>
    <property type="evidence" value="ECO:0007669"/>
    <property type="project" value="InterPro"/>
</dbReference>
<dbReference type="RefSeq" id="XP_045955952.1">
    <property type="nucleotide sequence ID" value="XM_046100338.1"/>
</dbReference>
<dbReference type="SUPFAM" id="SSF56176">
    <property type="entry name" value="FAD-binding/transporter-associated domain-like"/>
    <property type="match status" value="1"/>
</dbReference>
<dbReference type="AlphaFoldDB" id="A0A9P8ZUB5"/>
<protein>
    <submittedName>
        <fullName evidence="5">Uncharacterized protein</fullName>
    </submittedName>
</protein>
<reference evidence="5" key="1">
    <citation type="journal article" date="2021" name="Nat. Commun.">
        <title>Genetic determinants of endophytism in the Arabidopsis root mycobiome.</title>
        <authorList>
            <person name="Mesny F."/>
            <person name="Miyauchi S."/>
            <person name="Thiergart T."/>
            <person name="Pickel B."/>
            <person name="Atanasova L."/>
            <person name="Karlsson M."/>
            <person name="Huettel B."/>
            <person name="Barry K.W."/>
            <person name="Haridas S."/>
            <person name="Chen C."/>
            <person name="Bauer D."/>
            <person name="Andreopoulos W."/>
            <person name="Pangilinan J."/>
            <person name="LaButti K."/>
            <person name="Riley R."/>
            <person name="Lipzen A."/>
            <person name="Clum A."/>
            <person name="Drula E."/>
            <person name="Henrissat B."/>
            <person name="Kohler A."/>
            <person name="Grigoriev I.V."/>
            <person name="Martin F.M."/>
            <person name="Hacquard S."/>
        </authorList>
    </citation>
    <scope>NUCLEOTIDE SEQUENCE</scope>
    <source>
        <strain evidence="5">MPI-SDFR-AT-0073</strain>
    </source>
</reference>
<evidence type="ECO:0000256" key="4">
    <source>
        <dbReference type="ARBA" id="ARBA00023002"/>
    </source>
</evidence>
<evidence type="ECO:0000256" key="2">
    <source>
        <dbReference type="ARBA" id="ARBA00022630"/>
    </source>
</evidence>
<evidence type="ECO:0000256" key="3">
    <source>
        <dbReference type="ARBA" id="ARBA00022827"/>
    </source>
</evidence>
<dbReference type="GeneID" id="70129230"/>
<keyword evidence="3" id="KW-0274">FAD</keyword>
<gene>
    <name evidence="5" type="ORF">BKA67DRAFT_537535</name>
</gene>